<feature type="region of interest" description="Disordered" evidence="1">
    <location>
        <begin position="706"/>
        <end position="726"/>
    </location>
</feature>
<organism evidence="3 4">
    <name type="scientific">Brachionus calyciflorus</name>
    <dbReference type="NCBI Taxonomy" id="104777"/>
    <lineage>
        <taxon>Eukaryota</taxon>
        <taxon>Metazoa</taxon>
        <taxon>Spiralia</taxon>
        <taxon>Gnathifera</taxon>
        <taxon>Rotifera</taxon>
        <taxon>Eurotatoria</taxon>
        <taxon>Monogononta</taxon>
        <taxon>Pseudotrocha</taxon>
        <taxon>Ploima</taxon>
        <taxon>Brachionidae</taxon>
        <taxon>Brachionus</taxon>
    </lineage>
</organism>
<feature type="region of interest" description="Disordered" evidence="1">
    <location>
        <begin position="659"/>
        <end position="679"/>
    </location>
</feature>
<feature type="compositionally biased region" description="Polar residues" evidence="1">
    <location>
        <begin position="546"/>
        <end position="556"/>
    </location>
</feature>
<feature type="domain" description="Little elongation complex subunit 2 C-terminal" evidence="2">
    <location>
        <begin position="734"/>
        <end position="888"/>
    </location>
</feature>
<dbReference type="GO" id="GO:0042795">
    <property type="term" value="P:snRNA transcription by RNA polymerase II"/>
    <property type="evidence" value="ECO:0007669"/>
    <property type="project" value="TreeGrafter"/>
</dbReference>
<dbReference type="OrthoDB" id="6288737at2759"/>
<dbReference type="AlphaFoldDB" id="A0A814GLT0"/>
<feature type="compositionally biased region" description="Low complexity" evidence="1">
    <location>
        <begin position="105"/>
        <end position="119"/>
    </location>
</feature>
<feature type="compositionally biased region" description="Polar residues" evidence="1">
    <location>
        <begin position="706"/>
        <end position="723"/>
    </location>
</feature>
<evidence type="ECO:0000313" key="4">
    <source>
        <dbReference type="Proteomes" id="UP000663879"/>
    </source>
</evidence>
<sequence>MFFSDENNFEKYSIFGNPDNFLKLNEFKNDDSKFDFLPFLKLCDYDLEWYDPLLDTLSDKHHKLVNPNLRQIQEFEYRPVTPTLDEPITVEEKIEINEMKPSETPKPNSKPQQNKPVQPTKKGPELATPDSNFDRRTFNLMKFYYPLKFKLPYPKRSHINSYEQKEFIELHLKFRNRVKVTQSEVKFYKKYLHLKLQVEKERNEFYSYLKDYYTAAGEDYEFLDHSIEPYVNDMLTSFNSDSYKFERFYSKIYDINMSQLDVNNQYKTMFQFERNLVQLGHLQKVIIPSIPENNQPNLIIDCNKLSNRYPVSKKGKNKSKIPLNEDKNAERLALKYNCNIVMTNSAFVYLVYNLSFTNSDELKIVINIKEFEDKDGKKQKVIFIEKPFVDKHLSKREINEKFYKRSLFVTLVKHQPGVHRSKVNKTLETPQKESQAKQPEAQRILEKLNVDYNIVSSFESFGVTSVESNLKNSEEKLMEKINENVSESNVEELIVKNSDNISEKIEENSEEKQVEKINENENILLPTPFSTVEQPVEKLKKRNRLSNDSNKSFTTSKKLKADTSSDYEDYGSDDEMDSEENGLVIADNTNNDTVSRNENLTDIKKEIINSEIGDKNETKNDESIEEPDEPKSPTPENNLIVLDFIPKVIPLEKPNNSNIITEQTPLEKEKQSKFEETKKLETPEDKLSLFDLISKLQDKLVEQPVKTENNQPHQTHPNPSKASQFPAENPREYDYIENVHDNLNYTLWTLNSNPPMKILIRYSTDGYINTEHSSMNSVVIHPKLEYQPQFGCEKLSTKDYCKMWAKSYLRNFCDIFLCRINVFTHKLLSVDKIAYDNLLPKDLEFNTNQTLNHLRNLLQNLYRLEKGFYLINKQPNWSKFDILKSVQGQKA</sequence>
<feature type="region of interest" description="Disordered" evidence="1">
    <location>
        <begin position="98"/>
        <end position="132"/>
    </location>
</feature>
<accession>A0A814GLT0</accession>
<comment type="caution">
    <text evidence="3">The sequence shown here is derived from an EMBL/GenBank/DDBJ whole genome shotgun (WGS) entry which is preliminary data.</text>
</comment>
<dbReference type="InterPro" id="IPR019535">
    <property type="entry name" value="ICE2_C"/>
</dbReference>
<feature type="region of interest" description="Disordered" evidence="1">
    <location>
        <begin position="611"/>
        <end position="637"/>
    </location>
</feature>
<dbReference type="GO" id="GO:0045945">
    <property type="term" value="P:positive regulation of transcription by RNA polymerase III"/>
    <property type="evidence" value="ECO:0007669"/>
    <property type="project" value="TreeGrafter"/>
</dbReference>
<feature type="compositionally biased region" description="Basic and acidic residues" evidence="1">
    <location>
        <begin position="611"/>
        <end position="622"/>
    </location>
</feature>
<protein>
    <recommendedName>
        <fullName evidence="2">Little elongation complex subunit 2 C-terminal domain-containing protein</fullName>
    </recommendedName>
</protein>
<reference evidence="3" key="1">
    <citation type="submission" date="2021-02" db="EMBL/GenBank/DDBJ databases">
        <authorList>
            <person name="Nowell W R."/>
        </authorList>
    </citation>
    <scope>NUCLEOTIDE SEQUENCE</scope>
    <source>
        <strain evidence="3">Ploen Becks lab</strain>
    </source>
</reference>
<dbReference type="Proteomes" id="UP000663879">
    <property type="component" value="Unassembled WGS sequence"/>
</dbReference>
<dbReference type="PANTHER" id="PTHR14633">
    <property type="entry name" value="LITTLE ELONGATION COMPLEX SUBUNIT 2"/>
    <property type="match status" value="1"/>
</dbReference>
<name>A0A814GLT0_9BILA</name>
<evidence type="ECO:0000259" key="2">
    <source>
        <dbReference type="Pfam" id="PF10505"/>
    </source>
</evidence>
<evidence type="ECO:0000256" key="1">
    <source>
        <dbReference type="SAM" id="MobiDB-lite"/>
    </source>
</evidence>
<feature type="region of interest" description="Disordered" evidence="1">
    <location>
        <begin position="534"/>
        <end position="579"/>
    </location>
</feature>
<dbReference type="GO" id="GO:0042796">
    <property type="term" value="P:snRNA transcription by RNA polymerase III"/>
    <property type="evidence" value="ECO:0007669"/>
    <property type="project" value="TreeGrafter"/>
</dbReference>
<proteinExistence type="predicted"/>
<keyword evidence="4" id="KW-1185">Reference proteome</keyword>
<dbReference type="GO" id="GO:0008023">
    <property type="term" value="C:transcription elongation factor complex"/>
    <property type="evidence" value="ECO:0007669"/>
    <property type="project" value="InterPro"/>
</dbReference>
<gene>
    <name evidence="3" type="ORF">OXX778_LOCUS16265</name>
</gene>
<dbReference type="EMBL" id="CAJNOC010003795">
    <property type="protein sequence ID" value="CAF0998202.1"/>
    <property type="molecule type" value="Genomic_DNA"/>
</dbReference>
<dbReference type="PANTHER" id="PTHR14633:SF3">
    <property type="entry name" value="LITTLE ELONGATION COMPLEX SUBUNIT 2"/>
    <property type="match status" value="1"/>
</dbReference>
<dbReference type="Pfam" id="PF10505">
    <property type="entry name" value="NARG2_C"/>
    <property type="match status" value="1"/>
</dbReference>
<feature type="compositionally biased region" description="Basic and acidic residues" evidence="1">
    <location>
        <begin position="665"/>
        <end position="679"/>
    </location>
</feature>
<evidence type="ECO:0000313" key="3">
    <source>
        <dbReference type="EMBL" id="CAF0998202.1"/>
    </source>
</evidence>
<feature type="compositionally biased region" description="Acidic residues" evidence="1">
    <location>
        <begin position="565"/>
        <end position="579"/>
    </location>
</feature>